<keyword evidence="2 11" id="KW-0547">Nucleotide-binding</keyword>
<dbReference type="OrthoDB" id="9803432at2"/>
<evidence type="ECO:0000256" key="9">
    <source>
        <dbReference type="ARBA" id="ARBA00023204"/>
    </source>
</evidence>
<dbReference type="Pfam" id="PF21185">
    <property type="entry name" value="RecD_N"/>
    <property type="match status" value="1"/>
</dbReference>
<comment type="function">
    <text evidence="11">A helicase/nuclease that prepares dsDNA breaks (DSB) for recombinational DNA repair. Binds to DSBs and unwinds DNA via a highly rapid and processive ATP-dependent bidirectional helicase activity. Unwinds dsDNA until it encounters a Chi (crossover hotspot instigator) sequence from the 3' direction. Cuts ssDNA a few nucleotides 3' to the Chi site. The properties and activities of the enzyme are changed at Chi. The Chi-altered holoenzyme produces a long 3'-ssDNA overhang and facilitates RecA-binding to the ssDNA for homologous DNA recombination and repair. Holoenzyme degrades any linearized DNA that is unable to undergo homologous recombination. In the holoenzyme this subunit has ssDNA-dependent ATPase and 5'-3' helicase activity. When added to pre-assembled RecBC greatly stimulates nuclease activity and augments holoenzyme processivity. Negatively regulates the RecA-loading ability of RecBCD.</text>
</comment>
<name>A0A2X4X988_9GAMM</name>
<dbReference type="NCBIfam" id="TIGR01447">
    <property type="entry name" value="recD"/>
    <property type="match status" value="1"/>
</dbReference>
<evidence type="ECO:0000256" key="3">
    <source>
        <dbReference type="ARBA" id="ARBA00022763"/>
    </source>
</evidence>
<evidence type="ECO:0000256" key="7">
    <source>
        <dbReference type="ARBA" id="ARBA00022840"/>
    </source>
</evidence>
<evidence type="ECO:0000313" key="15">
    <source>
        <dbReference type="Proteomes" id="UP000249005"/>
    </source>
</evidence>
<evidence type="ECO:0000259" key="12">
    <source>
        <dbReference type="Pfam" id="PF13538"/>
    </source>
</evidence>
<dbReference type="PANTHER" id="PTHR43788:SF6">
    <property type="entry name" value="DNA HELICASE B"/>
    <property type="match status" value="1"/>
</dbReference>
<keyword evidence="1 11" id="KW-0540">Nuclease</keyword>
<accession>A0A2X4X988</accession>
<dbReference type="GO" id="GO:0016887">
    <property type="term" value="F:ATP hydrolysis activity"/>
    <property type="evidence" value="ECO:0007669"/>
    <property type="project" value="RHEA"/>
</dbReference>
<comment type="subunit">
    <text evidence="11">Heterotrimer of RecB, RecC and RecD. All subunits contribute to DNA-binding.</text>
</comment>
<comment type="miscellaneous">
    <text evidence="11">In the RecBCD complex, RecB has a slow 3'-5' helicase, an exonuclease activity and loads RecA onto ssDNA, RecD has a fast 5'-3' helicase activity, while RecC stimulates the ATPase and processivity of the RecB helicase and contributes to recognition of the Chi site.</text>
</comment>
<dbReference type="GO" id="GO:0017116">
    <property type="term" value="F:single-stranded DNA helicase activity"/>
    <property type="evidence" value="ECO:0007669"/>
    <property type="project" value="TreeGrafter"/>
</dbReference>
<dbReference type="FunFam" id="3.40.50.300:FF:000912">
    <property type="entry name" value="RecBCD enzyme subunit RecD"/>
    <property type="match status" value="1"/>
</dbReference>
<dbReference type="GO" id="GO:0009338">
    <property type="term" value="C:exodeoxyribonuclease V complex"/>
    <property type="evidence" value="ECO:0007669"/>
    <property type="project" value="InterPro"/>
</dbReference>
<dbReference type="InterPro" id="IPR050534">
    <property type="entry name" value="Coronavir_polyprotein_1ab"/>
</dbReference>
<comment type="similarity">
    <text evidence="11">Belongs to the RecD family.</text>
</comment>
<evidence type="ECO:0000313" key="14">
    <source>
        <dbReference type="EMBL" id="SQI36275.1"/>
    </source>
</evidence>
<evidence type="ECO:0000256" key="4">
    <source>
        <dbReference type="ARBA" id="ARBA00022801"/>
    </source>
</evidence>
<dbReference type="GO" id="GO:0005524">
    <property type="term" value="F:ATP binding"/>
    <property type="evidence" value="ECO:0007669"/>
    <property type="project" value="UniProtKB-UniRule"/>
</dbReference>
<keyword evidence="5 11" id="KW-0347">Helicase</keyword>
<keyword evidence="10 11" id="KW-0413">Isomerase</keyword>
<feature type="binding site" evidence="11">
    <location>
        <begin position="177"/>
        <end position="184"/>
    </location>
    <ligand>
        <name>ATP</name>
        <dbReference type="ChEBI" id="CHEBI:30616"/>
    </ligand>
</feature>
<dbReference type="InterPro" id="IPR041851">
    <property type="entry name" value="RecD_N_sf"/>
</dbReference>
<evidence type="ECO:0000256" key="8">
    <source>
        <dbReference type="ARBA" id="ARBA00023125"/>
    </source>
</evidence>
<dbReference type="CDD" id="cd17933">
    <property type="entry name" value="DEXSc_RecD-like"/>
    <property type="match status" value="1"/>
</dbReference>
<sequence>MLTLLTKAADAGLFRPLDIQLARLLAGDSGPSMALLVAKLSAESGDGHVCLPLASLNKETLFPGRHSEMAEALWQAAGCPTVADFLQVLSCSSAVGDGTQATPLVLDGERLYLHRMWQDEGKIADFLLKSTSKGEVDEVQRLRRILDDLFPPVSDGIDWQKVAAAVAATRGVSVISGGPGTGKTTTVARLLAALLSLDDTQTLRIALAAPTGKAAARLTESLAAASRDLPLTQAQRDRLPTEASTLHRLLGMRFSRSQRRYGAENPLHLDVLIVDEASMVDLPMMAHLVGALPPQARLILLGDRDQLASVEAGAVLGDVCRFAELGYSATRAAQLSALTGYEIAEGESSSVSVRDSLCLLKKSYRFDAHSGIGRLAQSVNQGDGRGALACFGQEFEDLAWLSSGDAQDYQSLLDVCIEGYSDYLAATAEPERDAKDILARFNRFRLLCALREGPFGVEGLNERIELMLQRRGLIERPLGAAGLWYVGRPVMISRNDASLGLFNGDIGIAFYSEGGELRVHFQLPDGSVKSVTPSRLPSCETAYVMTVHKSQGSEFEHTALVLPEQYTPLLSRELVYTAITRARNRLTLFAKQSVLLSAIATPTERRSGLAERLLKGVAGKNTTD</sequence>
<evidence type="ECO:0000259" key="13">
    <source>
        <dbReference type="Pfam" id="PF21185"/>
    </source>
</evidence>
<keyword evidence="4 11" id="KW-0378">Hydrolase</keyword>
<dbReference type="FunFam" id="3.40.50.300:FF:000965">
    <property type="entry name" value="RecBCD enzyme subunit RecD"/>
    <property type="match status" value="1"/>
</dbReference>
<dbReference type="GO" id="GO:0003677">
    <property type="term" value="F:DNA binding"/>
    <property type="evidence" value="ECO:0007669"/>
    <property type="project" value="UniProtKB-UniRule"/>
</dbReference>
<dbReference type="Proteomes" id="UP000249005">
    <property type="component" value="Chromosome 1"/>
</dbReference>
<dbReference type="Gene3D" id="1.10.10.1020">
    <property type="entry name" value="RecBCD complex, subunit RecD, N-terminal domain"/>
    <property type="match status" value="1"/>
</dbReference>
<dbReference type="EMBL" id="LS483470">
    <property type="protein sequence ID" value="SQI36275.1"/>
    <property type="molecule type" value="Genomic_DNA"/>
</dbReference>
<dbReference type="RefSeq" id="WP_111739296.1">
    <property type="nucleotide sequence ID" value="NZ_LR698987.1"/>
</dbReference>
<proteinExistence type="inferred from homology"/>
<evidence type="ECO:0000256" key="11">
    <source>
        <dbReference type="HAMAP-Rule" id="MF_01487"/>
    </source>
</evidence>
<evidence type="ECO:0000256" key="10">
    <source>
        <dbReference type="ARBA" id="ARBA00023235"/>
    </source>
</evidence>
<keyword evidence="6 11" id="KW-0269">Exonuclease</keyword>
<keyword evidence="8 11" id="KW-0238">DNA-binding</keyword>
<dbReference type="CDD" id="cd18809">
    <property type="entry name" value="SF1_C_RecD"/>
    <property type="match status" value="1"/>
</dbReference>
<dbReference type="NCBIfam" id="NF008127">
    <property type="entry name" value="PRK10875.1"/>
    <property type="match status" value="1"/>
</dbReference>
<dbReference type="InterPro" id="IPR049550">
    <property type="entry name" value="RecD_N"/>
</dbReference>
<organism evidence="14 15">
    <name type="scientific">Leminorella richardii</name>
    <dbReference type="NCBI Taxonomy" id="158841"/>
    <lineage>
        <taxon>Bacteria</taxon>
        <taxon>Pseudomonadati</taxon>
        <taxon>Pseudomonadota</taxon>
        <taxon>Gammaproteobacteria</taxon>
        <taxon>Enterobacterales</taxon>
        <taxon>Budviciaceae</taxon>
        <taxon>Leminorella</taxon>
    </lineage>
</organism>
<reference evidence="14 15" key="1">
    <citation type="submission" date="2018-06" db="EMBL/GenBank/DDBJ databases">
        <authorList>
            <consortium name="Pathogen Informatics"/>
            <person name="Doyle S."/>
        </authorList>
    </citation>
    <scope>NUCLEOTIDE SEQUENCE [LARGE SCALE GENOMIC DNA]</scope>
    <source>
        <strain evidence="14 15">NCTC12151</strain>
    </source>
</reference>
<dbReference type="InterPro" id="IPR027785">
    <property type="entry name" value="UvrD-like_helicase_C"/>
</dbReference>
<dbReference type="GO" id="GO:0008854">
    <property type="term" value="F:exodeoxyribonuclease V activity"/>
    <property type="evidence" value="ECO:0007669"/>
    <property type="project" value="InterPro"/>
</dbReference>
<dbReference type="InterPro" id="IPR006344">
    <property type="entry name" value="RecD"/>
</dbReference>
<evidence type="ECO:0000256" key="5">
    <source>
        <dbReference type="ARBA" id="ARBA00022806"/>
    </source>
</evidence>
<keyword evidence="9 11" id="KW-0234">DNA repair</keyword>
<keyword evidence="15" id="KW-1185">Reference proteome</keyword>
<feature type="domain" description="UvrD-like helicase C-terminal" evidence="12">
    <location>
        <begin position="542"/>
        <end position="588"/>
    </location>
</feature>
<keyword evidence="7 11" id="KW-0067">ATP-binding</keyword>
<dbReference type="Pfam" id="PF13245">
    <property type="entry name" value="AAA_19"/>
    <property type="match status" value="1"/>
</dbReference>
<gene>
    <name evidence="11 14" type="primary">recD</name>
    <name evidence="14" type="ORF">NCTC12151_00678</name>
</gene>
<dbReference type="GO" id="GO:0000724">
    <property type="term" value="P:double-strand break repair via homologous recombination"/>
    <property type="evidence" value="ECO:0007669"/>
    <property type="project" value="UniProtKB-UniRule"/>
</dbReference>
<comment type="catalytic activity">
    <reaction evidence="11">
        <text>ATP + H2O = ADP + phosphate + H(+)</text>
        <dbReference type="Rhea" id="RHEA:13065"/>
        <dbReference type="ChEBI" id="CHEBI:15377"/>
        <dbReference type="ChEBI" id="CHEBI:15378"/>
        <dbReference type="ChEBI" id="CHEBI:30616"/>
        <dbReference type="ChEBI" id="CHEBI:43474"/>
        <dbReference type="ChEBI" id="CHEBI:456216"/>
        <dbReference type="EC" id="5.6.2.3"/>
    </reaction>
</comment>
<evidence type="ECO:0000256" key="1">
    <source>
        <dbReference type="ARBA" id="ARBA00022722"/>
    </source>
</evidence>
<dbReference type="AlphaFoldDB" id="A0A2X4X988"/>
<protein>
    <recommendedName>
        <fullName evidence="11">RecBCD enzyme subunit RecD</fullName>
        <ecNumber evidence="11">5.6.2.3</ecNumber>
    </recommendedName>
    <alternativeName>
        <fullName evidence="11">DNA 5'-3' helicase subunit RecD</fullName>
    </alternativeName>
    <alternativeName>
        <fullName evidence="11">Exonuclease V subunit RecD</fullName>
        <shortName evidence="11">ExoV subunit RecD</shortName>
    </alternativeName>
    <alternativeName>
        <fullName evidence="11">Helicase/nuclease RecBCD subunit RecD</fullName>
    </alternativeName>
</protein>
<dbReference type="KEGG" id="lri:NCTC12151_00678"/>
<evidence type="ECO:0000256" key="2">
    <source>
        <dbReference type="ARBA" id="ARBA00022741"/>
    </source>
</evidence>
<dbReference type="PANTHER" id="PTHR43788">
    <property type="entry name" value="DNA2/NAM7 HELICASE FAMILY MEMBER"/>
    <property type="match status" value="1"/>
</dbReference>
<dbReference type="Pfam" id="PF13538">
    <property type="entry name" value="UvrD_C_2"/>
    <property type="match status" value="1"/>
</dbReference>
<dbReference type="HAMAP" id="MF_01487">
    <property type="entry name" value="RecD"/>
    <property type="match status" value="1"/>
</dbReference>
<dbReference type="SUPFAM" id="SSF52540">
    <property type="entry name" value="P-loop containing nucleoside triphosphate hydrolases"/>
    <property type="match status" value="2"/>
</dbReference>
<feature type="domain" description="RecBCD enzyme subunit RecD N-terminal" evidence="13">
    <location>
        <begin position="11"/>
        <end position="112"/>
    </location>
</feature>
<dbReference type="EC" id="5.6.2.3" evidence="11"/>
<dbReference type="GO" id="GO:0043139">
    <property type="term" value="F:5'-3' DNA helicase activity"/>
    <property type="evidence" value="ECO:0007669"/>
    <property type="project" value="UniProtKB-UniRule"/>
</dbReference>
<evidence type="ECO:0000256" key="6">
    <source>
        <dbReference type="ARBA" id="ARBA00022839"/>
    </source>
</evidence>
<keyword evidence="3 11" id="KW-0227">DNA damage</keyword>
<dbReference type="InterPro" id="IPR027417">
    <property type="entry name" value="P-loop_NTPase"/>
</dbReference>
<dbReference type="Gene3D" id="3.40.50.300">
    <property type="entry name" value="P-loop containing nucleotide triphosphate hydrolases"/>
    <property type="match status" value="3"/>
</dbReference>